<evidence type="ECO:0000313" key="1">
    <source>
        <dbReference type="EMBL" id="KND95871.1"/>
    </source>
</evidence>
<proteinExistence type="predicted"/>
<protein>
    <submittedName>
        <fullName evidence="1">Uncharacterized protein</fullName>
    </submittedName>
</protein>
<sequence length="38" mass="4382">MLAVYLVAAPRMYTAEKRLQNALKDEKAHKIHTSLLRT</sequence>
<dbReference type="AlphaFoldDB" id="A0A0L0NNZ5"/>
<accession>A0A0L0NNZ5</accession>
<comment type="caution">
    <text evidence="1">The sequence shown here is derived from an EMBL/GenBank/DDBJ whole genome shotgun (WGS) entry which is preliminary data.</text>
</comment>
<evidence type="ECO:0000313" key="2">
    <source>
        <dbReference type="Proteomes" id="UP000037122"/>
    </source>
</evidence>
<name>A0A0L0NNZ5_CANAR</name>
<dbReference type="VEuPathDB" id="FungiDB:QG37_07825"/>
<organism evidence="1 2">
    <name type="scientific">Candidozyma auris</name>
    <name type="common">Yeast</name>
    <name type="synonym">Candida auris</name>
    <dbReference type="NCBI Taxonomy" id="498019"/>
    <lineage>
        <taxon>Eukaryota</taxon>
        <taxon>Fungi</taxon>
        <taxon>Dikarya</taxon>
        <taxon>Ascomycota</taxon>
        <taxon>Saccharomycotina</taxon>
        <taxon>Pichiomycetes</taxon>
        <taxon>Metschnikowiaceae</taxon>
        <taxon>Candidozyma</taxon>
    </lineage>
</organism>
<gene>
    <name evidence="1" type="ORF">QG37_07825</name>
</gene>
<reference evidence="2" key="1">
    <citation type="journal article" date="2015" name="BMC Genomics">
        <title>Draft genome of a commonly misdiagnosed multidrug resistant pathogen Candida auris.</title>
        <authorList>
            <person name="Chatterjee S."/>
            <person name="Alampalli S.V."/>
            <person name="Nageshan R.K."/>
            <person name="Chettiar S.T."/>
            <person name="Joshi S."/>
            <person name="Tatu U.S."/>
        </authorList>
    </citation>
    <scope>NUCLEOTIDE SEQUENCE [LARGE SCALE GENOMIC DNA]</scope>
    <source>
        <strain evidence="2">6684</strain>
    </source>
</reference>
<dbReference type="Proteomes" id="UP000037122">
    <property type="component" value="Unassembled WGS sequence"/>
</dbReference>
<dbReference type="EMBL" id="LGST01000064">
    <property type="protein sequence ID" value="KND95871.1"/>
    <property type="molecule type" value="Genomic_DNA"/>
</dbReference>